<name>A0ABQ8IRF9_DERPT</name>
<dbReference type="Proteomes" id="UP000887458">
    <property type="component" value="Unassembled WGS sequence"/>
</dbReference>
<evidence type="ECO:0000313" key="2">
    <source>
        <dbReference type="Proteomes" id="UP000887458"/>
    </source>
</evidence>
<reference evidence="1 2" key="2">
    <citation type="journal article" date="2022" name="Mol. Biol. Evol.">
        <title>Comparative Genomics Reveals Insights into the Divergent Evolution of Astigmatic Mites and Household Pest Adaptations.</title>
        <authorList>
            <person name="Xiong Q."/>
            <person name="Wan A.T."/>
            <person name="Liu X."/>
            <person name="Fung C.S."/>
            <person name="Xiao X."/>
            <person name="Malainual N."/>
            <person name="Hou J."/>
            <person name="Wang L."/>
            <person name="Wang M."/>
            <person name="Yang K.Y."/>
            <person name="Cui Y."/>
            <person name="Leung E.L."/>
            <person name="Nong W."/>
            <person name="Shin S.K."/>
            <person name="Au S.W."/>
            <person name="Jeong K.Y."/>
            <person name="Chew F.T."/>
            <person name="Hui J.H."/>
            <person name="Leung T.F."/>
            <person name="Tungtrongchitr A."/>
            <person name="Zhong N."/>
            <person name="Liu Z."/>
            <person name="Tsui S.K."/>
        </authorList>
    </citation>
    <scope>NUCLEOTIDE SEQUENCE [LARGE SCALE GENOMIC DNA]</scope>
    <source>
        <strain evidence="1">Derp</strain>
    </source>
</reference>
<reference evidence="1 2" key="1">
    <citation type="journal article" date="2018" name="J. Allergy Clin. Immunol.">
        <title>High-quality assembly of Dermatophagoides pteronyssinus genome and transcriptome reveals a wide range of novel allergens.</title>
        <authorList>
            <person name="Liu X.Y."/>
            <person name="Yang K.Y."/>
            <person name="Wang M.Q."/>
            <person name="Kwok J.S."/>
            <person name="Zeng X."/>
            <person name="Yang Z."/>
            <person name="Xiao X.J."/>
            <person name="Lau C.P."/>
            <person name="Li Y."/>
            <person name="Huang Z.M."/>
            <person name="Ba J.G."/>
            <person name="Yim A.K."/>
            <person name="Ouyang C.Y."/>
            <person name="Ngai S.M."/>
            <person name="Chan T.F."/>
            <person name="Leung E.L."/>
            <person name="Liu L."/>
            <person name="Liu Z.G."/>
            <person name="Tsui S.K."/>
        </authorList>
    </citation>
    <scope>NUCLEOTIDE SEQUENCE [LARGE SCALE GENOMIC DNA]</scope>
    <source>
        <strain evidence="1">Derp</strain>
    </source>
</reference>
<accession>A0ABQ8IRF9</accession>
<dbReference type="EMBL" id="NJHN03000128">
    <property type="protein sequence ID" value="KAH9412858.1"/>
    <property type="molecule type" value="Genomic_DNA"/>
</dbReference>
<organism evidence="1 2">
    <name type="scientific">Dermatophagoides pteronyssinus</name>
    <name type="common">European house dust mite</name>
    <dbReference type="NCBI Taxonomy" id="6956"/>
    <lineage>
        <taxon>Eukaryota</taxon>
        <taxon>Metazoa</taxon>
        <taxon>Ecdysozoa</taxon>
        <taxon>Arthropoda</taxon>
        <taxon>Chelicerata</taxon>
        <taxon>Arachnida</taxon>
        <taxon>Acari</taxon>
        <taxon>Acariformes</taxon>
        <taxon>Sarcoptiformes</taxon>
        <taxon>Astigmata</taxon>
        <taxon>Psoroptidia</taxon>
        <taxon>Analgoidea</taxon>
        <taxon>Pyroglyphidae</taxon>
        <taxon>Dermatophagoidinae</taxon>
        <taxon>Dermatophagoides</taxon>
    </lineage>
</organism>
<evidence type="ECO:0000313" key="1">
    <source>
        <dbReference type="EMBL" id="KAH9412858.1"/>
    </source>
</evidence>
<sequence>MNASKILHFSAYHLKGDLLSFFYKNHLRNQSINVNSIYHHYVNGMKVRSKIMMTRRNRIEIQSLPGFIDGIGCSRSGGDFGCWTN</sequence>
<protein>
    <submittedName>
        <fullName evidence="1">Uncharacterized protein</fullName>
    </submittedName>
</protein>
<keyword evidence="2" id="KW-1185">Reference proteome</keyword>
<comment type="caution">
    <text evidence="1">The sequence shown here is derived from an EMBL/GenBank/DDBJ whole genome shotgun (WGS) entry which is preliminary data.</text>
</comment>
<gene>
    <name evidence="1" type="ORF">DERP_009840</name>
</gene>
<proteinExistence type="predicted"/>